<dbReference type="SMART" id="SM00487">
    <property type="entry name" value="DEXDc"/>
    <property type="match status" value="1"/>
</dbReference>
<dbReference type="Pfam" id="PF18395">
    <property type="entry name" value="Cas3_C"/>
    <property type="match status" value="1"/>
</dbReference>
<dbReference type="PROSITE" id="PS51192">
    <property type="entry name" value="HELICASE_ATP_BIND_1"/>
    <property type="match status" value="1"/>
</dbReference>
<keyword evidence="8" id="KW-0067">ATP-binding</keyword>
<dbReference type="InterPro" id="IPR027417">
    <property type="entry name" value="P-loop_NTPase"/>
</dbReference>
<comment type="similarity">
    <text evidence="1">In the N-terminal section; belongs to the CRISPR-associated nuclease Cas3-HD family.</text>
</comment>
<organism evidence="12 13">
    <name type="scientific">Corynebacterium guaraldiae</name>
    <dbReference type="NCBI Taxonomy" id="3051103"/>
    <lineage>
        <taxon>Bacteria</taxon>
        <taxon>Bacillati</taxon>
        <taxon>Actinomycetota</taxon>
        <taxon>Actinomycetes</taxon>
        <taxon>Mycobacteriales</taxon>
        <taxon>Corynebacteriaceae</taxon>
        <taxon>Corynebacterium</taxon>
    </lineage>
</organism>
<evidence type="ECO:0000256" key="3">
    <source>
        <dbReference type="ARBA" id="ARBA00022722"/>
    </source>
</evidence>
<proteinExistence type="inferred from homology"/>
<feature type="domain" description="HD Cas3-type" evidence="11">
    <location>
        <begin position="45"/>
        <end position="249"/>
    </location>
</feature>
<feature type="domain" description="Helicase ATP-binding" evidence="10">
    <location>
        <begin position="318"/>
        <end position="512"/>
    </location>
</feature>
<evidence type="ECO:0000256" key="6">
    <source>
        <dbReference type="ARBA" id="ARBA00022801"/>
    </source>
</evidence>
<dbReference type="SMART" id="SM00490">
    <property type="entry name" value="HELICc"/>
    <property type="match status" value="1"/>
</dbReference>
<evidence type="ECO:0000256" key="1">
    <source>
        <dbReference type="ARBA" id="ARBA00006847"/>
    </source>
</evidence>
<dbReference type="RefSeq" id="WP_144014542.1">
    <property type="nucleotide sequence ID" value="NZ_VKDI01000008.1"/>
</dbReference>
<evidence type="ECO:0000256" key="5">
    <source>
        <dbReference type="ARBA" id="ARBA00022741"/>
    </source>
</evidence>
<protein>
    <submittedName>
        <fullName evidence="12">CRISPR-associated helicase Cas3</fullName>
    </submittedName>
</protein>
<dbReference type="SUPFAM" id="SSF52540">
    <property type="entry name" value="P-loop containing nucleoside triphosphate hydrolases"/>
    <property type="match status" value="1"/>
</dbReference>
<evidence type="ECO:0000259" key="10">
    <source>
        <dbReference type="PROSITE" id="PS51192"/>
    </source>
</evidence>
<evidence type="ECO:0000259" key="11">
    <source>
        <dbReference type="PROSITE" id="PS51643"/>
    </source>
</evidence>
<dbReference type="SMART" id="SM00382">
    <property type="entry name" value="AAA"/>
    <property type="match status" value="1"/>
</dbReference>
<evidence type="ECO:0000256" key="4">
    <source>
        <dbReference type="ARBA" id="ARBA00022723"/>
    </source>
</evidence>
<dbReference type="InterPro" id="IPR054712">
    <property type="entry name" value="Cas3-like_dom"/>
</dbReference>
<reference evidence="12 13" key="1">
    <citation type="submission" date="2019-07" db="EMBL/GenBank/DDBJ databases">
        <title>Draft genome of C. aurimucosum strain 2299.</title>
        <authorList>
            <person name="Pacheco L.G.C."/>
            <person name="Aguiar E.R.G.R."/>
            <person name="Santos C.S."/>
            <person name="Rocha D.J.P.G."/>
            <person name="Sant'Anna L.O."/>
            <person name="Mattos-Guaraldi A.L."/>
            <person name="Santos L.S."/>
        </authorList>
    </citation>
    <scope>NUCLEOTIDE SEQUENCE [LARGE SCALE GENOMIC DNA]</scope>
    <source>
        <strain evidence="12 13">2299</strain>
    </source>
</reference>
<dbReference type="Pfam" id="PF18019">
    <property type="entry name" value="Cas3_HD"/>
    <property type="match status" value="1"/>
</dbReference>
<name>A0ABY3CVW9_9CORY</name>
<dbReference type="Pfam" id="PF00270">
    <property type="entry name" value="DEAD"/>
    <property type="match status" value="1"/>
</dbReference>
<keyword evidence="4" id="KW-0479">Metal-binding</keyword>
<dbReference type="InterPro" id="IPR014001">
    <property type="entry name" value="Helicase_ATP-bd"/>
</dbReference>
<dbReference type="EMBL" id="VKDI01000008">
    <property type="protein sequence ID" value="TRX49584.1"/>
    <property type="molecule type" value="Genomic_DNA"/>
</dbReference>
<dbReference type="InterPro" id="IPR041372">
    <property type="entry name" value="Cas3_C"/>
</dbReference>
<evidence type="ECO:0000313" key="13">
    <source>
        <dbReference type="Proteomes" id="UP000316859"/>
    </source>
</evidence>
<accession>A0ABY3CVW9</accession>
<keyword evidence="13" id="KW-1185">Reference proteome</keyword>
<keyword evidence="5" id="KW-0547">Nucleotide-binding</keyword>
<dbReference type="NCBIfam" id="TIGR01596">
    <property type="entry name" value="cas3_HD"/>
    <property type="match status" value="1"/>
</dbReference>
<evidence type="ECO:0000256" key="2">
    <source>
        <dbReference type="ARBA" id="ARBA00009046"/>
    </source>
</evidence>
<dbReference type="PANTHER" id="PTHR47963">
    <property type="entry name" value="DEAD-BOX ATP-DEPENDENT RNA HELICASE 47, MITOCHONDRIAL"/>
    <property type="match status" value="1"/>
</dbReference>
<comment type="caution">
    <text evidence="12">The sequence shown here is derived from an EMBL/GenBank/DDBJ whole genome shotgun (WGS) entry which is preliminary data.</text>
</comment>
<evidence type="ECO:0000313" key="12">
    <source>
        <dbReference type="EMBL" id="TRX49584.1"/>
    </source>
</evidence>
<keyword evidence="7" id="KW-0347">Helicase</keyword>
<comment type="similarity">
    <text evidence="2">In the central section; belongs to the CRISPR-associated helicase Cas3 family.</text>
</comment>
<evidence type="ECO:0000256" key="8">
    <source>
        <dbReference type="ARBA" id="ARBA00022840"/>
    </source>
</evidence>
<sequence>MEKTAGQGPISSLIPVRTRDFCLRADGWARECSPQAQSLWAKSGDDTDYLTLPQHMVDSACAASFVFHSWLATSIKQFLSNELGLDEPGVEALYVWLAGVHDVGKASRSFQRLLLESDKAYLVHAVSDAGLDIELSVDEANFDKLPHGVASGEILSQWLCARGVRLPKANALAAVANAHHGIANKPSRQVRELIEDYPDPWKRVHKELLDAMTDLCGADSVIEKVCRGNKLHQGVAEILTGLVVMADWMASNENAFTLHVSGTQLERVEAAAETIDVTTPWEPERGDWRDIDAHFRRSFDWPEEYCARPVQRAVVEAAQQLEGAALVVIEAETGVGKTEAALAAAEILGANSAAQGVFFAAPTMATANGLLARTIEWASNKSVDSVRSMYLAHSKNDLSEPYRQLKFSQIGKDSGEGGGVIASQWMSGRRLGLLSNFVVGTVDQVLMMSLQQRFHMLRHVGLAGKVIIFDEVHSFDVYTSDYLQRTIEWLGYYGASVILMSATLPPDKRRSLVQAYSSAPWPDEEPNGYPLLTLATRDSVEFHSVPPTPTNLEARIEYLDDDAEKLVSFADHYLDEGGCALIICNTIARAQEAYRVLEGVCGDEVQLHHAGFVAWERVAKEDGLREELGPDSHRGSGRPQRKIVVATQVAEQSLDIDADVLVTDIAPMDLIIQRIGRLHRHTRPATDRPEKLQQPRVMIRGILKYEPVPEFDSGAEFIYGQALLLSTYAMLPKVFHRPDDIEGLVRAAYDKNFMPPEEWDEAWEKAQEQNLFAEDNAHSKSSTFRLPSPRRRTSYDALFSQLISDDAASGDERGAAQVRDAEPSVEVIPIRNTEYGYQPWGFEEEVLDGTELSYNIAFHLASSTVRLPTRLTRWESDFEAVVSALEEATPAQWRSHFLLRGQLALLLDESDIAQLGRFTVTYSSELGIEILSDGGE</sequence>
<dbReference type="Gene3D" id="3.40.50.300">
    <property type="entry name" value="P-loop containing nucleotide triphosphate hydrolases"/>
    <property type="match status" value="2"/>
</dbReference>
<gene>
    <name evidence="12" type="primary">cas3</name>
    <name evidence="12" type="ORF">FNY88_04715</name>
</gene>
<keyword evidence="9" id="KW-0051">Antiviral defense</keyword>
<dbReference type="CDD" id="cd09641">
    <property type="entry name" value="Cas3''_I"/>
    <property type="match status" value="1"/>
</dbReference>
<evidence type="ECO:0000256" key="9">
    <source>
        <dbReference type="ARBA" id="ARBA00023118"/>
    </source>
</evidence>
<dbReference type="InterPro" id="IPR050547">
    <property type="entry name" value="DEAD_box_RNA_helicases"/>
</dbReference>
<dbReference type="Gene3D" id="1.10.3210.30">
    <property type="match status" value="1"/>
</dbReference>
<dbReference type="InterPro" id="IPR006474">
    <property type="entry name" value="Helicase_Cas3_CRISPR-ass_core"/>
</dbReference>
<dbReference type="InterPro" id="IPR003593">
    <property type="entry name" value="AAA+_ATPase"/>
</dbReference>
<dbReference type="Pfam" id="PF22590">
    <property type="entry name" value="Cas3-like_C_2"/>
    <property type="match status" value="1"/>
</dbReference>
<dbReference type="InterPro" id="IPR006483">
    <property type="entry name" value="CRISPR-assoc_Cas3_HD"/>
</dbReference>
<dbReference type="InterPro" id="IPR038257">
    <property type="entry name" value="CRISPR-assoc_Cas3_HD_sf"/>
</dbReference>
<evidence type="ECO:0000256" key="7">
    <source>
        <dbReference type="ARBA" id="ARBA00022806"/>
    </source>
</evidence>
<dbReference type="Proteomes" id="UP000316859">
    <property type="component" value="Unassembled WGS sequence"/>
</dbReference>
<keyword evidence="6" id="KW-0378">Hydrolase</keyword>
<dbReference type="PANTHER" id="PTHR47963:SF9">
    <property type="entry name" value="CRISPR-ASSOCIATED ENDONUCLEASE_HELICASE CAS3"/>
    <property type="match status" value="1"/>
</dbReference>
<dbReference type="NCBIfam" id="TIGR01587">
    <property type="entry name" value="cas3_core"/>
    <property type="match status" value="1"/>
</dbReference>
<dbReference type="InterPro" id="IPR011545">
    <property type="entry name" value="DEAD/DEAH_box_helicase_dom"/>
</dbReference>
<dbReference type="InterPro" id="IPR001650">
    <property type="entry name" value="Helicase_C-like"/>
</dbReference>
<keyword evidence="3" id="KW-0540">Nuclease</keyword>
<dbReference type="PROSITE" id="PS51643">
    <property type="entry name" value="HD_CAS3"/>
    <property type="match status" value="1"/>
</dbReference>